<dbReference type="GO" id="GO:0043565">
    <property type="term" value="F:sequence-specific DNA binding"/>
    <property type="evidence" value="ECO:0000318"/>
    <property type="project" value="GO_Central"/>
</dbReference>
<evidence type="ECO:0000256" key="5">
    <source>
        <dbReference type="SAM" id="MobiDB-lite"/>
    </source>
</evidence>
<dbReference type="OMA" id="YHFAVII"/>
<reference evidence="8" key="1">
    <citation type="journal article" date="2005" name="Nature">
        <title>Sequencing of Aspergillus nidulans and comparative analysis with A. fumigatus and A. oryzae.</title>
        <authorList>
            <person name="Galagan J.E."/>
            <person name="Calvo S.E."/>
            <person name="Cuomo C."/>
            <person name="Ma L.J."/>
            <person name="Wortman J.R."/>
            <person name="Batzoglou S."/>
            <person name="Lee S.I."/>
            <person name="Basturkmen M."/>
            <person name="Spevak C.C."/>
            <person name="Clutterbuck J."/>
            <person name="Kapitonov V."/>
            <person name="Jurka J."/>
            <person name="Scazzocchio C."/>
            <person name="Farman M."/>
            <person name="Butler J."/>
            <person name="Purcell S."/>
            <person name="Harris S."/>
            <person name="Braus G.H."/>
            <person name="Draht O."/>
            <person name="Busch S."/>
            <person name="D'Enfert C."/>
            <person name="Bouchier C."/>
            <person name="Goldman G.H."/>
            <person name="Bell-Pedersen D."/>
            <person name="Griffiths-Jones S."/>
            <person name="Doonan J.H."/>
            <person name="Yu J."/>
            <person name="Vienken K."/>
            <person name="Pain A."/>
            <person name="Freitag M."/>
            <person name="Selker E.U."/>
            <person name="Archer D.B."/>
            <person name="Penalva M.A."/>
            <person name="Oakley B.R."/>
            <person name="Momany M."/>
            <person name="Tanaka T."/>
            <person name="Kumagai T."/>
            <person name="Asai K."/>
            <person name="Machida M."/>
            <person name="Nierman W.C."/>
            <person name="Denning D.W."/>
            <person name="Caddick M."/>
            <person name="Hynes M."/>
            <person name="Paoletti M."/>
            <person name="Fischer R."/>
            <person name="Miller B."/>
            <person name="Dyer P."/>
            <person name="Sachs M.S."/>
            <person name="Osmani S.A."/>
            <person name="Birren B.W."/>
        </authorList>
    </citation>
    <scope>NUCLEOTIDE SEQUENCE [LARGE SCALE GENOMIC DNA]</scope>
    <source>
        <strain evidence="8">FGSC A4 / ATCC 38163 / CBS 112.46 / NRRL 194 / M139</strain>
    </source>
</reference>
<keyword evidence="8" id="KW-1185">Reference proteome</keyword>
<dbReference type="PROSITE" id="PS00463">
    <property type="entry name" value="ZN2_CY6_FUNGAL_1"/>
    <property type="match status" value="1"/>
</dbReference>
<dbReference type="PANTHER" id="PTHR47424:SF9">
    <property type="entry name" value="TAH-2"/>
    <property type="match status" value="1"/>
</dbReference>
<dbReference type="Pfam" id="PF00172">
    <property type="entry name" value="Zn_clus"/>
    <property type="match status" value="1"/>
</dbReference>
<keyword evidence="3" id="KW-0804">Transcription</keyword>
<evidence type="ECO:0000259" key="6">
    <source>
        <dbReference type="PROSITE" id="PS50048"/>
    </source>
</evidence>
<feature type="region of interest" description="Disordered" evidence="5">
    <location>
        <begin position="680"/>
        <end position="714"/>
    </location>
</feature>
<dbReference type="CDD" id="cd00067">
    <property type="entry name" value="GAL4"/>
    <property type="match status" value="1"/>
</dbReference>
<dbReference type="EMBL" id="BN001308">
    <property type="protein sequence ID" value="CBF89345.1"/>
    <property type="molecule type" value="Genomic_DNA"/>
</dbReference>
<dbReference type="HOGENOM" id="CLU_010170_3_1_1"/>
<feature type="domain" description="Zn(2)-C6 fungal-type" evidence="6">
    <location>
        <begin position="92"/>
        <end position="122"/>
    </location>
</feature>
<dbReference type="PANTHER" id="PTHR47424">
    <property type="entry name" value="REGULATORY PROTEIN GAL4"/>
    <property type="match status" value="1"/>
</dbReference>
<proteinExistence type="predicted"/>
<accession>Q5BG23</accession>
<dbReference type="KEGG" id="ani:ANIA_00507"/>
<dbReference type="PROSITE" id="PS50048">
    <property type="entry name" value="ZN2_CY6_FUNGAL_2"/>
    <property type="match status" value="1"/>
</dbReference>
<accession>C8VSW9</accession>
<feature type="compositionally biased region" description="Low complexity" evidence="5">
    <location>
        <begin position="690"/>
        <end position="704"/>
    </location>
</feature>
<dbReference type="CDD" id="cd12148">
    <property type="entry name" value="fungal_TF_MHR"/>
    <property type="match status" value="1"/>
</dbReference>
<sequence length="739" mass="81485">MISLASSLSVRGPKQTGAETNDSAFSLTEDFLKSTFSRSLRTADRTILDIRAHTTLSYSIHYDLIQGQVPPCLLPMPRPKVLPANRLRAPEACLACRASKKRCSGTFPCSKCIRNGRADTCVPFRRSTTASSPRPINDAYEVISPDAGRRIRNTSTISAARLPQLLPALNGTSGAPHKTHSRMLRSRQGERGISVHPWFQYEECALLRAVLVYIGRAASLSFLQLLRDTVTQHIGPSQFSHNVTKEDMLETDTPDEVPASFQDNVGHQEEQAYLRVYHIATSGFINVLSESEARQILGTMPPTNETPNKKMAALRDIMIAIGAQSSKNDLSPASKRAERFFFKRAQQCAFADHRTRVWMSLCTLDLLVSSILGRPPATANLHSEPADVESTPQIGAGDDRLVASHNMTRILDEIVSRLYNEKAASTEVAESLLDKLKQWSNDLPESLLSSPSTPQERLAAQEHIIGSLHIACAYHFAVIIVTRPFMVQVLGVRLARLHQESPGIIQDSTLLEDPAHTRLANACVESALYMIQTCLEVHQSRLLLGNMCILKALVFAAALIPGFSMFSQKELDSTLEEAFTGALEILRVLSQQSAQAAHYFEILNLLRNAIDEQRQRLRENPPPDKKYVSKLFSLNNRRNLDSQPQSDVAAAMSLVSDRGAAGSSTISSELTAAQHLHIGTDVGTSYPEPDNSAQAQAQDNDQNSGLLDPADVNTAFPGWEGMELPLWDRFPFIDDSFLN</sequence>
<evidence type="ECO:0000256" key="4">
    <source>
        <dbReference type="ARBA" id="ARBA00023242"/>
    </source>
</evidence>
<dbReference type="SUPFAM" id="SSF57701">
    <property type="entry name" value="Zn2/Cys6 DNA-binding domain"/>
    <property type="match status" value="1"/>
</dbReference>
<keyword evidence="4" id="KW-0539">Nucleus</keyword>
<feature type="region of interest" description="Disordered" evidence="5">
    <location>
        <begin position="1"/>
        <end position="21"/>
    </location>
</feature>
<evidence type="ECO:0000313" key="8">
    <source>
        <dbReference type="Proteomes" id="UP000000560"/>
    </source>
</evidence>
<reference evidence="8" key="2">
    <citation type="journal article" date="2009" name="Fungal Genet. Biol.">
        <title>The 2008 update of the Aspergillus nidulans genome annotation: a community effort.</title>
        <authorList>
            <person name="Wortman J.R."/>
            <person name="Gilsenan J.M."/>
            <person name="Joardar V."/>
            <person name="Deegan J."/>
            <person name="Clutterbuck J."/>
            <person name="Andersen M.R."/>
            <person name="Archer D."/>
            <person name="Bencina M."/>
            <person name="Braus G."/>
            <person name="Coutinho P."/>
            <person name="von Dohren H."/>
            <person name="Doonan J."/>
            <person name="Driessen A.J."/>
            <person name="Durek P."/>
            <person name="Espeso E."/>
            <person name="Fekete E."/>
            <person name="Flipphi M."/>
            <person name="Estrada C.G."/>
            <person name="Geysens S."/>
            <person name="Goldman G."/>
            <person name="de Groot P.W."/>
            <person name="Hansen K."/>
            <person name="Harris S.D."/>
            <person name="Heinekamp T."/>
            <person name="Helmstaedt K."/>
            <person name="Henrissat B."/>
            <person name="Hofmann G."/>
            <person name="Homan T."/>
            <person name="Horio T."/>
            <person name="Horiuchi H."/>
            <person name="James S."/>
            <person name="Jones M."/>
            <person name="Karaffa L."/>
            <person name="Karanyi Z."/>
            <person name="Kato M."/>
            <person name="Keller N."/>
            <person name="Kelly D.E."/>
            <person name="Kiel J.A."/>
            <person name="Kim J.M."/>
            <person name="van der Klei I.J."/>
            <person name="Klis F.M."/>
            <person name="Kovalchuk A."/>
            <person name="Krasevec N."/>
            <person name="Kubicek C.P."/>
            <person name="Liu B."/>
            <person name="Maccabe A."/>
            <person name="Meyer V."/>
            <person name="Mirabito P."/>
            <person name="Miskei M."/>
            <person name="Mos M."/>
            <person name="Mullins J."/>
            <person name="Nelson D.R."/>
            <person name="Nielsen J."/>
            <person name="Oakley B.R."/>
            <person name="Osmani S.A."/>
            <person name="Pakula T."/>
            <person name="Paszewski A."/>
            <person name="Paulsen I."/>
            <person name="Pilsyk S."/>
            <person name="Pocsi I."/>
            <person name="Punt P.J."/>
            <person name="Ram A.F."/>
            <person name="Ren Q."/>
            <person name="Robellet X."/>
            <person name="Robson G."/>
            <person name="Seiboth B."/>
            <person name="van Solingen P."/>
            <person name="Specht T."/>
            <person name="Sun J."/>
            <person name="Taheri-Talesh N."/>
            <person name="Takeshita N."/>
            <person name="Ussery D."/>
            <person name="vanKuyk P.A."/>
            <person name="Visser H."/>
            <person name="van de Vondervoort P.J."/>
            <person name="de Vries R.P."/>
            <person name="Walton J."/>
            <person name="Xiang X."/>
            <person name="Xiong Y."/>
            <person name="Zeng A.P."/>
            <person name="Brandt B.W."/>
            <person name="Cornell M.J."/>
            <person name="van den Hondel C.A."/>
            <person name="Visser J."/>
            <person name="Oliver S.G."/>
            <person name="Turner G."/>
        </authorList>
    </citation>
    <scope>GENOME REANNOTATION</scope>
    <source>
        <strain evidence="8">FGSC A4 / ATCC 38163 / CBS 112.46 / NRRL 194 / M139</strain>
    </source>
</reference>
<dbReference type="InterPro" id="IPR001138">
    <property type="entry name" value="Zn2Cys6_DnaBD"/>
</dbReference>
<dbReference type="SMART" id="SM00066">
    <property type="entry name" value="GAL4"/>
    <property type="match status" value="1"/>
</dbReference>
<gene>
    <name evidence="7" type="ORF">ANIA_00507</name>
</gene>
<dbReference type="OrthoDB" id="4064873at2759"/>
<dbReference type="GO" id="GO:0008270">
    <property type="term" value="F:zinc ion binding"/>
    <property type="evidence" value="ECO:0007669"/>
    <property type="project" value="InterPro"/>
</dbReference>
<dbReference type="AlphaFoldDB" id="Q5BG23"/>
<keyword evidence="2" id="KW-0238">DNA-binding</keyword>
<dbReference type="InParanoid" id="Q5BG23"/>
<dbReference type="GO" id="GO:0005634">
    <property type="term" value="C:nucleus"/>
    <property type="evidence" value="ECO:0000318"/>
    <property type="project" value="GO_Central"/>
</dbReference>
<evidence type="ECO:0000313" key="7">
    <source>
        <dbReference type="EMBL" id="CBF89345.1"/>
    </source>
</evidence>
<dbReference type="Proteomes" id="UP000000560">
    <property type="component" value="Chromosome VIII"/>
</dbReference>
<dbReference type="GO" id="GO:0045944">
    <property type="term" value="P:positive regulation of transcription by RNA polymerase II"/>
    <property type="evidence" value="ECO:0000318"/>
    <property type="project" value="GO_Central"/>
</dbReference>
<dbReference type="GO" id="GO:0000981">
    <property type="term" value="F:DNA-binding transcription factor activity, RNA polymerase II-specific"/>
    <property type="evidence" value="ECO:0000318"/>
    <property type="project" value="GO_Central"/>
</dbReference>
<dbReference type="Gene3D" id="4.10.240.10">
    <property type="entry name" value="Zn(2)-C6 fungal-type DNA-binding domain"/>
    <property type="match status" value="1"/>
</dbReference>
<keyword evidence="1" id="KW-0805">Transcription regulation</keyword>
<protein>
    <submittedName>
        <fullName evidence="7">Zn(II)2Cys6 transcription factor (Eurofung)</fullName>
    </submittedName>
</protein>
<dbReference type="InterPro" id="IPR036864">
    <property type="entry name" value="Zn2-C6_fun-type_DNA-bd_sf"/>
</dbReference>
<evidence type="ECO:0000256" key="1">
    <source>
        <dbReference type="ARBA" id="ARBA00023015"/>
    </source>
</evidence>
<organism evidence="7 8">
    <name type="scientific">Emericella nidulans (strain FGSC A4 / ATCC 38163 / CBS 112.46 / NRRL 194 / M139)</name>
    <name type="common">Aspergillus nidulans</name>
    <dbReference type="NCBI Taxonomy" id="227321"/>
    <lineage>
        <taxon>Eukaryota</taxon>
        <taxon>Fungi</taxon>
        <taxon>Dikarya</taxon>
        <taxon>Ascomycota</taxon>
        <taxon>Pezizomycotina</taxon>
        <taxon>Eurotiomycetes</taxon>
        <taxon>Eurotiomycetidae</taxon>
        <taxon>Eurotiales</taxon>
        <taxon>Aspergillaceae</taxon>
        <taxon>Aspergillus</taxon>
        <taxon>Aspergillus subgen. Nidulantes</taxon>
    </lineage>
</organism>
<name>Q5BG23_EMENI</name>
<dbReference type="RefSeq" id="XP_658111.1">
    <property type="nucleotide sequence ID" value="XM_653019.1"/>
</dbReference>
<dbReference type="GeneID" id="2876275"/>
<dbReference type="eggNOG" id="ENOG502QVYJ">
    <property type="taxonomic scope" value="Eukaryota"/>
</dbReference>
<evidence type="ECO:0000256" key="3">
    <source>
        <dbReference type="ARBA" id="ARBA00023163"/>
    </source>
</evidence>
<evidence type="ECO:0000256" key="2">
    <source>
        <dbReference type="ARBA" id="ARBA00023125"/>
    </source>
</evidence>
<dbReference type="InterPro" id="IPR051127">
    <property type="entry name" value="Fungal_SecMet_Regulators"/>
</dbReference>